<dbReference type="GO" id="GO:0016918">
    <property type="term" value="F:retinal binding"/>
    <property type="evidence" value="ECO:0007669"/>
    <property type="project" value="UniProtKB-KW"/>
</dbReference>
<evidence type="ECO:0000256" key="10">
    <source>
        <dbReference type="ARBA" id="ARBA00023170"/>
    </source>
</evidence>
<keyword evidence="6" id="KW-0845">Vitamin A</keyword>
<sequence length="337" mass="37129">MHDISPPGLLSSVFSSGIPDCNPTVSPRLYHICMAPVSVSTCQVLLIRSLARSPANFLEEEGNRGLVAAVFGILFSSLCVLVLDRDPLPLIAHSSQSTRGKASGPWYWKILALLYYPAFYYPLIACATVRHRVSYLVGCLLSWCHCVVHIWQKVDCPQSPKIYRYYSTLSYIPIILCLVLLSLWYPALLIRSFTGQEETLDKEVMKIHGVTQGMVAWENPSMDLHAFRSSPALQPIFLPWGPGELGFSQSTASRFAASIAPTCLLSKGGLGVHHPHPLRRVPRGIVLVMGGCSVESPPKRQSHLSLPRVPELIPLLKSGNLLLLSLRLPGKVITRST</sequence>
<evidence type="ECO:0000256" key="9">
    <source>
        <dbReference type="ARBA" id="ARBA00023136"/>
    </source>
</evidence>
<evidence type="ECO:0000256" key="1">
    <source>
        <dbReference type="ARBA" id="ARBA00004651"/>
    </source>
</evidence>
<proteinExistence type="predicted"/>
<dbReference type="GO" id="GO:0071939">
    <property type="term" value="P:vitamin A import into cell"/>
    <property type="evidence" value="ECO:0007669"/>
    <property type="project" value="TreeGrafter"/>
</dbReference>
<evidence type="ECO:0000313" key="12">
    <source>
        <dbReference type="Ensembl" id="ENSACCP00020004835.1"/>
    </source>
</evidence>
<evidence type="ECO:0000256" key="8">
    <source>
        <dbReference type="ARBA" id="ARBA00023072"/>
    </source>
</evidence>
<dbReference type="GeneTree" id="ENSGT00940000153246"/>
<keyword evidence="8" id="KW-0683">Retinol-binding</keyword>
<evidence type="ECO:0000256" key="5">
    <source>
        <dbReference type="ARBA" id="ARBA00022692"/>
    </source>
</evidence>
<dbReference type="GO" id="GO:0019841">
    <property type="term" value="F:retinol binding"/>
    <property type="evidence" value="ECO:0007669"/>
    <property type="project" value="UniProtKB-KW"/>
</dbReference>
<evidence type="ECO:0000313" key="13">
    <source>
        <dbReference type="Proteomes" id="UP000472275"/>
    </source>
</evidence>
<evidence type="ECO:0000256" key="7">
    <source>
        <dbReference type="ARBA" id="ARBA00022989"/>
    </source>
</evidence>
<feature type="transmembrane region" description="Helical" evidence="11">
    <location>
        <begin position="171"/>
        <end position="190"/>
    </location>
</feature>
<dbReference type="InterPro" id="IPR026612">
    <property type="entry name" value="STRA6-like"/>
</dbReference>
<name>A0A663DY75_AQUCH</name>
<keyword evidence="13" id="KW-1185">Reference proteome</keyword>
<dbReference type="PANTHER" id="PTHR21444:SF16">
    <property type="entry name" value="RECEPTOR FOR RETINOL UPTAKE STRA6"/>
    <property type="match status" value="1"/>
</dbReference>
<keyword evidence="5 11" id="KW-0812">Transmembrane</keyword>
<dbReference type="Proteomes" id="UP000472275">
    <property type="component" value="Chromosome 5"/>
</dbReference>
<keyword evidence="4" id="KW-1003">Cell membrane</keyword>
<evidence type="ECO:0000256" key="6">
    <source>
        <dbReference type="ARBA" id="ARBA00022893"/>
    </source>
</evidence>
<dbReference type="PANTHER" id="PTHR21444">
    <property type="entry name" value="COILED-COIL DOMAIN-CONTAINING PROTEIN 180"/>
    <property type="match status" value="1"/>
</dbReference>
<dbReference type="GO" id="GO:0038023">
    <property type="term" value="F:signaling receptor activity"/>
    <property type="evidence" value="ECO:0007669"/>
    <property type="project" value="InterPro"/>
</dbReference>
<dbReference type="Pfam" id="PF14752">
    <property type="entry name" value="RBP_receptor"/>
    <property type="match status" value="1"/>
</dbReference>
<reference evidence="12" key="2">
    <citation type="submission" date="2025-09" db="UniProtKB">
        <authorList>
            <consortium name="Ensembl"/>
        </authorList>
    </citation>
    <scope>IDENTIFICATION</scope>
</reference>
<evidence type="ECO:0000256" key="4">
    <source>
        <dbReference type="ARBA" id="ARBA00022475"/>
    </source>
</evidence>
<dbReference type="AlphaFoldDB" id="A0A663DY75"/>
<evidence type="ECO:0000256" key="3">
    <source>
        <dbReference type="ARBA" id="ARBA00022448"/>
    </source>
</evidence>
<reference evidence="12" key="1">
    <citation type="submission" date="2025-08" db="UniProtKB">
        <authorList>
            <consortium name="Ensembl"/>
        </authorList>
    </citation>
    <scope>IDENTIFICATION</scope>
</reference>
<keyword evidence="9 11" id="KW-0472">Membrane</keyword>
<feature type="transmembrane region" description="Helical" evidence="11">
    <location>
        <begin position="106"/>
        <end position="126"/>
    </location>
</feature>
<dbReference type="GO" id="GO:0034632">
    <property type="term" value="F:retinol transmembrane transporter activity"/>
    <property type="evidence" value="ECO:0007669"/>
    <property type="project" value="InterPro"/>
</dbReference>
<evidence type="ECO:0000256" key="2">
    <source>
        <dbReference type="ARBA" id="ARBA00014411"/>
    </source>
</evidence>
<comment type="subcellular location">
    <subcellularLocation>
        <location evidence="1">Cell membrane</location>
        <topology evidence="1">Multi-pass membrane protein</topology>
    </subcellularLocation>
</comment>
<protein>
    <recommendedName>
        <fullName evidence="2">Receptor for retinol uptake STRA6</fullName>
    </recommendedName>
</protein>
<dbReference type="GO" id="GO:0005886">
    <property type="term" value="C:plasma membrane"/>
    <property type="evidence" value="ECO:0007669"/>
    <property type="project" value="UniProtKB-SubCell"/>
</dbReference>
<dbReference type="Ensembl" id="ENSACCT00020005043.1">
    <property type="protein sequence ID" value="ENSACCP00020004835.1"/>
    <property type="gene ID" value="ENSACCG00020003200.1"/>
</dbReference>
<keyword evidence="7 11" id="KW-1133">Transmembrane helix</keyword>
<keyword evidence="10" id="KW-0675">Receptor</keyword>
<evidence type="ECO:0000256" key="11">
    <source>
        <dbReference type="SAM" id="Phobius"/>
    </source>
</evidence>
<feature type="transmembrane region" description="Helical" evidence="11">
    <location>
        <begin position="63"/>
        <end position="83"/>
    </location>
</feature>
<feature type="transmembrane region" description="Helical" evidence="11">
    <location>
        <begin position="133"/>
        <end position="151"/>
    </location>
</feature>
<keyword evidence="3" id="KW-0813">Transport</keyword>
<organism evidence="12 13">
    <name type="scientific">Aquila chrysaetos chrysaetos</name>
    <dbReference type="NCBI Taxonomy" id="223781"/>
    <lineage>
        <taxon>Eukaryota</taxon>
        <taxon>Metazoa</taxon>
        <taxon>Chordata</taxon>
        <taxon>Craniata</taxon>
        <taxon>Vertebrata</taxon>
        <taxon>Euteleostomi</taxon>
        <taxon>Archelosauria</taxon>
        <taxon>Archosauria</taxon>
        <taxon>Dinosauria</taxon>
        <taxon>Saurischia</taxon>
        <taxon>Theropoda</taxon>
        <taxon>Coelurosauria</taxon>
        <taxon>Aves</taxon>
        <taxon>Neognathae</taxon>
        <taxon>Neoaves</taxon>
        <taxon>Telluraves</taxon>
        <taxon>Accipitrimorphae</taxon>
        <taxon>Accipitriformes</taxon>
        <taxon>Accipitridae</taxon>
        <taxon>Accipitrinae</taxon>
        <taxon>Aquila</taxon>
    </lineage>
</organism>
<feature type="transmembrane region" description="Helical" evidence="11">
    <location>
        <begin position="29"/>
        <end position="51"/>
    </location>
</feature>
<accession>A0A663DY75</accession>